<organism evidence="2 3">
    <name type="scientific">Hungatella hathewayi WAL-18680</name>
    <dbReference type="NCBI Taxonomy" id="742737"/>
    <lineage>
        <taxon>Bacteria</taxon>
        <taxon>Bacillati</taxon>
        <taxon>Bacillota</taxon>
        <taxon>Clostridia</taxon>
        <taxon>Lachnospirales</taxon>
        <taxon>Lachnospiraceae</taxon>
        <taxon>Hungatella</taxon>
    </lineage>
</organism>
<comment type="caution">
    <text evidence="2">The sequence shown here is derived from an EMBL/GenBank/DDBJ whole genome shotgun (WGS) entry which is preliminary data.</text>
</comment>
<evidence type="ECO:0000256" key="1">
    <source>
        <dbReference type="SAM" id="MobiDB-lite"/>
    </source>
</evidence>
<feature type="region of interest" description="Disordered" evidence="1">
    <location>
        <begin position="86"/>
        <end position="108"/>
    </location>
</feature>
<dbReference type="EMBL" id="ADLN01000108">
    <property type="protein sequence ID" value="EHI58065.1"/>
    <property type="molecule type" value="Genomic_DNA"/>
</dbReference>
<dbReference type="HOGENOM" id="CLU_2153955_0_0_9"/>
<sequence length="108" mass="12918">MMKMLIRMDSNKINIEQRFNLNGIYDILNKMFLNLGLICMENGAESLVYRDNGNVKDYGSFGRIVNTLKKQSWFMENVTEWRLYDSDESDDPEEFNEEDLLSRYQRRV</sequence>
<dbReference type="AlphaFoldDB" id="G5IKB0"/>
<reference evidence="2 3" key="1">
    <citation type="submission" date="2011-08" db="EMBL/GenBank/DDBJ databases">
        <title>The Genome Sequence of Clostridium hathewayi WAL-18680.</title>
        <authorList>
            <consortium name="The Broad Institute Genome Sequencing Platform"/>
            <person name="Earl A."/>
            <person name="Ward D."/>
            <person name="Feldgarden M."/>
            <person name="Gevers D."/>
            <person name="Finegold S.M."/>
            <person name="Summanen P.H."/>
            <person name="Molitoris D.R."/>
            <person name="Song M."/>
            <person name="Daigneault M."/>
            <person name="Allen-Vercoe E."/>
            <person name="Young S.K."/>
            <person name="Zeng Q."/>
            <person name="Gargeya S."/>
            <person name="Fitzgerald M."/>
            <person name="Haas B."/>
            <person name="Abouelleil A."/>
            <person name="Alvarado L."/>
            <person name="Arachchi H.M."/>
            <person name="Berlin A."/>
            <person name="Brown A."/>
            <person name="Chapman S.B."/>
            <person name="Chen Z."/>
            <person name="Dunbar C."/>
            <person name="Freedman E."/>
            <person name="Gearin G."/>
            <person name="Gellesch M."/>
            <person name="Goldberg J."/>
            <person name="Griggs A."/>
            <person name="Gujja S."/>
            <person name="Heiman D."/>
            <person name="Howarth C."/>
            <person name="Larson L."/>
            <person name="Lui A."/>
            <person name="MacDonald P.J.P."/>
            <person name="Montmayeur A."/>
            <person name="Murphy C."/>
            <person name="Neiman D."/>
            <person name="Pearson M."/>
            <person name="Priest M."/>
            <person name="Roberts A."/>
            <person name="Saif S."/>
            <person name="Shea T."/>
            <person name="Shenoy N."/>
            <person name="Sisk P."/>
            <person name="Stolte C."/>
            <person name="Sykes S."/>
            <person name="Wortman J."/>
            <person name="Nusbaum C."/>
            <person name="Birren B."/>
        </authorList>
    </citation>
    <scope>NUCLEOTIDE SEQUENCE [LARGE SCALE GENOMIC DNA]</scope>
    <source>
        <strain evidence="2 3">WAL-18680</strain>
    </source>
</reference>
<proteinExistence type="predicted"/>
<accession>G5IKB0</accession>
<name>G5IKB0_9FIRM</name>
<gene>
    <name evidence="2" type="ORF">HMPREF9473_03938</name>
</gene>
<evidence type="ECO:0000313" key="3">
    <source>
        <dbReference type="Proteomes" id="UP000005384"/>
    </source>
</evidence>
<dbReference type="PATRIC" id="fig|742737.3.peg.3923"/>
<protein>
    <submittedName>
        <fullName evidence="2">Uncharacterized protein</fullName>
    </submittedName>
</protein>
<dbReference type="OrthoDB" id="2055624at2"/>
<evidence type="ECO:0000313" key="2">
    <source>
        <dbReference type="EMBL" id="EHI58065.1"/>
    </source>
</evidence>
<dbReference type="RefSeq" id="WP_006781929.1">
    <property type="nucleotide sequence ID" value="NZ_CP040506.1"/>
</dbReference>
<dbReference type="Proteomes" id="UP000005384">
    <property type="component" value="Unassembled WGS sequence"/>
</dbReference>
<keyword evidence="3" id="KW-1185">Reference proteome</keyword>
<feature type="compositionally biased region" description="Acidic residues" evidence="1">
    <location>
        <begin position="86"/>
        <end position="99"/>
    </location>
</feature>